<name>A0A8S3RUK6_MYTED</name>
<keyword evidence="7" id="KW-0407">Ion channel</keyword>
<feature type="domain" description="TRPM-like" evidence="9">
    <location>
        <begin position="265"/>
        <end position="304"/>
    </location>
</feature>
<dbReference type="Pfam" id="PF18139">
    <property type="entry name" value="LSDAT_euk"/>
    <property type="match status" value="1"/>
</dbReference>
<keyword evidence="6" id="KW-0472">Membrane</keyword>
<sequence>MVTLHASICIPTASPIQSPLVAVIPSSPCNLCIRVPQDIDHEDVYEELLKWTPDAKPPKAVLSLTGGSTHFLNNETLVSRLKSGLLNLITTTKKQIPVILLIVEGGCKTFERVLLSVKHDMPVLIIEGSGKAADFISKGCRLSENKTSDESSIFTETFTSEMLPLAKRITTDTNVDPIKLVEQLKEYDKMDTEKKIQLVNRWNRPDIAEKEIFNMEKRQDIEKIRLRIRKTDDNKIDTSDSKNLDRINKAVMLLLGNNKLQAITKEEHRPFTSKDPFKELFIWAVLMNRKEMAKLFWKKDRDFICKYYEQLAYDVMTELYIKDKHKARQLLVQKVQRYGSTTLFELSQHNHLMKFVEHTACQTKLNIIWKENILPYTSHAKLAYIAFLVVFSLFVLTDLHPVSEGGISYKEYIIFGWATSMMTEELRQSHEESFFFILDKCCHVSNTKQVNVFRIDMKLKEKKRIDLLEKDAVNSYSNASVSLRKYRARAISSDEGRRFTCCRVSSCELRKSSYKLRKSSCELRKSSCELKSRVASYKSRVAS</sequence>
<dbReference type="EMBL" id="CAJPWZ010001276">
    <property type="protein sequence ID" value="CAG2211816.1"/>
    <property type="molecule type" value="Genomic_DNA"/>
</dbReference>
<dbReference type="AlphaFoldDB" id="A0A8S3RUK6"/>
<comment type="caution">
    <text evidence="10">The sequence shown here is derived from an EMBL/GenBank/DDBJ whole genome shotgun (WGS) entry which is preliminary data.</text>
</comment>
<comment type="subcellular location">
    <subcellularLocation>
        <location evidence="1">Membrane</location>
        <topology evidence="1">Multi-pass membrane protein</topology>
    </subcellularLocation>
</comment>
<proteinExistence type="predicted"/>
<keyword evidence="3" id="KW-0812">Transmembrane</keyword>
<dbReference type="InterPro" id="IPR057366">
    <property type="entry name" value="TRPM-like"/>
</dbReference>
<evidence type="ECO:0000259" key="9">
    <source>
        <dbReference type="Pfam" id="PF25508"/>
    </source>
</evidence>
<evidence type="ECO:0000256" key="1">
    <source>
        <dbReference type="ARBA" id="ARBA00004141"/>
    </source>
</evidence>
<protein>
    <recommendedName>
        <fullName evidence="12">TRPM SLOG domain-containing protein</fullName>
    </recommendedName>
</protein>
<dbReference type="PANTHER" id="PTHR13800:SF12">
    <property type="entry name" value="TRANSIENT RECEPTOR POTENTIAL CATION CHANNEL SUBFAMILY M MEMBER-LIKE 2"/>
    <property type="match status" value="1"/>
</dbReference>
<dbReference type="PANTHER" id="PTHR13800">
    <property type="entry name" value="TRANSIENT RECEPTOR POTENTIAL CATION CHANNEL, SUBFAMILY M, MEMBER 6"/>
    <property type="match status" value="1"/>
</dbReference>
<dbReference type="Pfam" id="PF25508">
    <property type="entry name" value="TRPM2"/>
    <property type="match status" value="2"/>
</dbReference>
<evidence type="ECO:0000256" key="7">
    <source>
        <dbReference type="ARBA" id="ARBA00023303"/>
    </source>
</evidence>
<organism evidence="10 11">
    <name type="scientific">Mytilus edulis</name>
    <name type="common">Blue mussel</name>
    <dbReference type="NCBI Taxonomy" id="6550"/>
    <lineage>
        <taxon>Eukaryota</taxon>
        <taxon>Metazoa</taxon>
        <taxon>Spiralia</taxon>
        <taxon>Lophotrochozoa</taxon>
        <taxon>Mollusca</taxon>
        <taxon>Bivalvia</taxon>
        <taxon>Autobranchia</taxon>
        <taxon>Pteriomorphia</taxon>
        <taxon>Mytilida</taxon>
        <taxon>Mytiloidea</taxon>
        <taxon>Mytilidae</taxon>
        <taxon>Mytilinae</taxon>
        <taxon>Mytilus</taxon>
    </lineage>
</organism>
<accession>A0A8S3RUK6</accession>
<evidence type="ECO:0000256" key="6">
    <source>
        <dbReference type="ARBA" id="ARBA00023136"/>
    </source>
</evidence>
<gene>
    <name evidence="10" type="ORF">MEDL_25828</name>
</gene>
<evidence type="ECO:0000256" key="2">
    <source>
        <dbReference type="ARBA" id="ARBA00022448"/>
    </source>
</evidence>
<evidence type="ECO:0000256" key="5">
    <source>
        <dbReference type="ARBA" id="ARBA00023065"/>
    </source>
</evidence>
<keyword evidence="11" id="KW-1185">Reference proteome</keyword>
<dbReference type="InterPro" id="IPR041491">
    <property type="entry name" value="TRPM_SLOG"/>
</dbReference>
<dbReference type="GO" id="GO:0005886">
    <property type="term" value="C:plasma membrane"/>
    <property type="evidence" value="ECO:0007669"/>
    <property type="project" value="TreeGrafter"/>
</dbReference>
<keyword evidence="4" id="KW-1133">Transmembrane helix</keyword>
<feature type="domain" description="TRPM-like" evidence="9">
    <location>
        <begin position="306"/>
        <end position="358"/>
    </location>
</feature>
<evidence type="ECO:0000259" key="8">
    <source>
        <dbReference type="Pfam" id="PF18139"/>
    </source>
</evidence>
<evidence type="ECO:0000313" key="11">
    <source>
        <dbReference type="Proteomes" id="UP000683360"/>
    </source>
</evidence>
<dbReference type="OrthoDB" id="310870at2759"/>
<dbReference type="Proteomes" id="UP000683360">
    <property type="component" value="Unassembled WGS sequence"/>
</dbReference>
<evidence type="ECO:0000256" key="3">
    <source>
        <dbReference type="ARBA" id="ARBA00022692"/>
    </source>
</evidence>
<evidence type="ECO:0008006" key="12">
    <source>
        <dbReference type="Google" id="ProtNLM"/>
    </source>
</evidence>
<dbReference type="GO" id="GO:0099604">
    <property type="term" value="F:ligand-gated calcium channel activity"/>
    <property type="evidence" value="ECO:0007669"/>
    <property type="project" value="TreeGrafter"/>
</dbReference>
<reference evidence="10" key="1">
    <citation type="submission" date="2021-03" db="EMBL/GenBank/DDBJ databases">
        <authorList>
            <person name="Bekaert M."/>
        </authorList>
    </citation>
    <scope>NUCLEOTIDE SEQUENCE</scope>
</reference>
<feature type="domain" description="TRPM SLOG" evidence="8">
    <location>
        <begin position="90"/>
        <end position="154"/>
    </location>
</feature>
<dbReference type="InterPro" id="IPR050927">
    <property type="entry name" value="TRPM"/>
</dbReference>
<keyword evidence="2" id="KW-0813">Transport</keyword>
<evidence type="ECO:0000256" key="4">
    <source>
        <dbReference type="ARBA" id="ARBA00022989"/>
    </source>
</evidence>
<evidence type="ECO:0000313" key="10">
    <source>
        <dbReference type="EMBL" id="CAG2211816.1"/>
    </source>
</evidence>
<keyword evidence="5" id="KW-0406">Ion transport</keyword>